<name>A0A223HXE1_THETR</name>
<organism evidence="1 2">
    <name type="scientific">Thermoanaerobacterium thermosaccharolyticum</name>
    <name type="common">Clostridium thermosaccharolyticum</name>
    <dbReference type="NCBI Taxonomy" id="1517"/>
    <lineage>
        <taxon>Bacteria</taxon>
        <taxon>Bacillati</taxon>
        <taxon>Bacillota</taxon>
        <taxon>Clostridia</taxon>
        <taxon>Thermoanaerobacterales</taxon>
        <taxon>Thermoanaerobacteraceae</taxon>
        <taxon>Thermoanaerobacterium</taxon>
    </lineage>
</organism>
<evidence type="ECO:0000313" key="1">
    <source>
        <dbReference type="EMBL" id="AST56944.1"/>
    </source>
</evidence>
<proteinExistence type="predicted"/>
<accession>A0A223HXE1</accession>
<sequence>MKIAKYDSEGIRKKLLDVIDKYKITLNTLSKVTGIDINWLSDYIDGKRQIDNLSDNLKSFFFTDLIFLLSDGMEIDKDERIKGVIDVLVQIFDLKYETISLYAGLEKQDIENFMNDTNSINYEKKYKLAAACMMLHYIFKQPIIYK</sequence>
<gene>
    <name evidence="1" type="ORF">Thert_00797</name>
</gene>
<dbReference type="AlphaFoldDB" id="A0A223HXE1"/>
<reference evidence="1 2" key="1">
    <citation type="submission" date="2016-08" db="EMBL/GenBank/DDBJ databases">
        <title>A novel genetic cassette of butanologenic Thermoanaerobacterium thermosaccharolyticum that directly convert cellulose to butanol.</title>
        <authorList>
            <person name="Li T."/>
            <person name="He J."/>
        </authorList>
    </citation>
    <scope>NUCLEOTIDE SEQUENCE [LARGE SCALE GENOMIC DNA]</scope>
    <source>
        <strain evidence="1 2">TG57</strain>
    </source>
</reference>
<dbReference type="RefSeq" id="WP_013298709.1">
    <property type="nucleotide sequence ID" value="NZ_CP016893.1"/>
</dbReference>
<dbReference type="GeneID" id="93865095"/>
<dbReference type="OMA" id="TGIDINW"/>
<protein>
    <submittedName>
        <fullName evidence="1">Uncharacterized protein</fullName>
    </submittedName>
</protein>
<evidence type="ECO:0000313" key="2">
    <source>
        <dbReference type="Proteomes" id="UP000214975"/>
    </source>
</evidence>
<dbReference type="Pfam" id="PF20317">
    <property type="entry name" value="HTH_60"/>
    <property type="match status" value="1"/>
</dbReference>
<dbReference type="Proteomes" id="UP000214975">
    <property type="component" value="Chromosome"/>
</dbReference>
<dbReference type="InterPro" id="IPR046930">
    <property type="entry name" value="HTH_60"/>
</dbReference>
<dbReference type="EMBL" id="CP016893">
    <property type="protein sequence ID" value="AST56944.1"/>
    <property type="molecule type" value="Genomic_DNA"/>
</dbReference>